<feature type="region of interest" description="Disordered" evidence="1">
    <location>
        <begin position="113"/>
        <end position="275"/>
    </location>
</feature>
<feature type="region of interest" description="Disordered" evidence="1">
    <location>
        <begin position="287"/>
        <end position="309"/>
    </location>
</feature>
<name>A0A0D2BZH4_9EURO</name>
<proteinExistence type="predicted"/>
<dbReference type="AlphaFoldDB" id="A0A0D2BZH4"/>
<dbReference type="GeneID" id="27331001"/>
<keyword evidence="3" id="KW-1185">Reference proteome</keyword>
<protein>
    <recommendedName>
        <fullName evidence="4">Nitrogen regulatory protein areA GATA-like domain-containing protein</fullName>
    </recommendedName>
</protein>
<feature type="region of interest" description="Disordered" evidence="1">
    <location>
        <begin position="371"/>
        <end position="491"/>
    </location>
</feature>
<feature type="compositionally biased region" description="Basic residues" evidence="1">
    <location>
        <begin position="209"/>
        <end position="221"/>
    </location>
</feature>
<dbReference type="VEuPathDB" id="FungiDB:PV08_03918"/>
<dbReference type="STRING" id="91928.A0A0D2BZH4"/>
<evidence type="ECO:0000313" key="3">
    <source>
        <dbReference type="Proteomes" id="UP000053328"/>
    </source>
</evidence>
<gene>
    <name evidence="2" type="ORF">PV08_03918</name>
</gene>
<dbReference type="EMBL" id="KN847494">
    <property type="protein sequence ID" value="KIW16729.1"/>
    <property type="molecule type" value="Genomic_DNA"/>
</dbReference>
<feature type="compositionally biased region" description="Basic and acidic residues" evidence="1">
    <location>
        <begin position="436"/>
        <end position="460"/>
    </location>
</feature>
<evidence type="ECO:0008006" key="4">
    <source>
        <dbReference type="Google" id="ProtNLM"/>
    </source>
</evidence>
<evidence type="ECO:0000256" key="1">
    <source>
        <dbReference type="SAM" id="MobiDB-lite"/>
    </source>
</evidence>
<dbReference type="Proteomes" id="UP000053328">
    <property type="component" value="Unassembled WGS sequence"/>
</dbReference>
<reference evidence="2 3" key="1">
    <citation type="submission" date="2015-01" db="EMBL/GenBank/DDBJ databases">
        <title>The Genome Sequence of Exophiala spinifera CBS89968.</title>
        <authorList>
            <consortium name="The Broad Institute Genomics Platform"/>
            <person name="Cuomo C."/>
            <person name="de Hoog S."/>
            <person name="Gorbushina A."/>
            <person name="Stielow B."/>
            <person name="Teixiera M."/>
            <person name="Abouelleil A."/>
            <person name="Chapman S.B."/>
            <person name="Priest M."/>
            <person name="Young S.K."/>
            <person name="Wortman J."/>
            <person name="Nusbaum C."/>
            <person name="Birren B."/>
        </authorList>
    </citation>
    <scope>NUCLEOTIDE SEQUENCE [LARGE SCALE GENOMIC DNA]</scope>
    <source>
        <strain evidence="2 3">CBS 89968</strain>
    </source>
</reference>
<dbReference type="HOGENOM" id="CLU_538610_0_0_1"/>
<feature type="compositionally biased region" description="Low complexity" evidence="1">
    <location>
        <begin position="244"/>
        <end position="262"/>
    </location>
</feature>
<feature type="compositionally biased region" description="Polar residues" evidence="1">
    <location>
        <begin position="155"/>
        <end position="197"/>
    </location>
</feature>
<feature type="compositionally biased region" description="Acidic residues" evidence="1">
    <location>
        <begin position="390"/>
        <end position="400"/>
    </location>
</feature>
<accession>A0A0D2BZH4</accession>
<organism evidence="2 3">
    <name type="scientific">Exophiala spinifera</name>
    <dbReference type="NCBI Taxonomy" id="91928"/>
    <lineage>
        <taxon>Eukaryota</taxon>
        <taxon>Fungi</taxon>
        <taxon>Dikarya</taxon>
        <taxon>Ascomycota</taxon>
        <taxon>Pezizomycotina</taxon>
        <taxon>Eurotiomycetes</taxon>
        <taxon>Chaetothyriomycetidae</taxon>
        <taxon>Chaetothyriales</taxon>
        <taxon>Herpotrichiellaceae</taxon>
        <taxon>Exophiala</taxon>
    </lineage>
</organism>
<dbReference type="OrthoDB" id="5424234at2759"/>
<dbReference type="RefSeq" id="XP_016236945.1">
    <property type="nucleotide sequence ID" value="XM_016378268.1"/>
</dbReference>
<evidence type="ECO:0000313" key="2">
    <source>
        <dbReference type="EMBL" id="KIW16729.1"/>
    </source>
</evidence>
<sequence>MTAILPRGLIDTIPAVEQDVFGAVDSVADNAEALHHFWRYFAVQSDLSGDPKCTRARNLFWRIWSDPELFHNMTVPRLMQLWRRCEDQFDLRPIGHINVSSRVQQLSTSGLTQELTPSMVPASESPSPLSHPIDPNYLETFPPLCQEPPGRRLQYDSSNELIPIRDQSSARTSAPASNTASGSSSRPALSRTTSGSRSRIPIVATAGRTRTKPQLGRRKSSSSRATSTIPNAPKPSRTPTEPFGRASASASSSHAAGRASTRGPPPGLLNPPAMRNSANFLVASPSSWQSVGSRTPTPPTGVTAPATTSADLVERDFRGKFVEAQKRLNSFTNLPVLMRMPKNKSVVRFVDENPSDEGKGKGKAILAESPEASMGAPSLWSSIHASPSASDDEGSSDDAVELPRTKSQLSMLIKHKRAQTGSQDLGPAISLVEPSARARDKDKGKAKEEELLSMARRDGVTKAGGVQVPASHRISGDDPGYLSPSSPEPLF</sequence>